<comment type="subcellular location">
    <subcellularLocation>
        <location evidence="1">Membrane</location>
        <topology evidence="1">Multi-pass membrane protein</topology>
    </subcellularLocation>
</comment>
<evidence type="ECO:0000256" key="5">
    <source>
        <dbReference type="ARBA" id="ARBA00023136"/>
    </source>
</evidence>
<accession>A0AAE3M0V2</accession>
<organism evidence="7 8">
    <name type="scientific">Plebeiibacterium sediminum</name>
    <dbReference type="NCBI Taxonomy" id="2992112"/>
    <lineage>
        <taxon>Bacteria</taxon>
        <taxon>Pseudomonadati</taxon>
        <taxon>Bacteroidota</taxon>
        <taxon>Bacteroidia</taxon>
        <taxon>Marinilabiliales</taxon>
        <taxon>Marinilabiliaceae</taxon>
        <taxon>Plebeiibacterium</taxon>
    </lineage>
</organism>
<evidence type="ECO:0000256" key="3">
    <source>
        <dbReference type="ARBA" id="ARBA00022692"/>
    </source>
</evidence>
<dbReference type="RefSeq" id="WP_301188529.1">
    <property type="nucleotide sequence ID" value="NZ_JAPDPJ010000001.1"/>
</dbReference>
<feature type="transmembrane region" description="Helical" evidence="6">
    <location>
        <begin position="241"/>
        <end position="274"/>
    </location>
</feature>
<keyword evidence="4 6" id="KW-1133">Transmembrane helix</keyword>
<keyword evidence="3 6" id="KW-0812">Transmembrane</keyword>
<keyword evidence="5 6" id="KW-0472">Membrane</keyword>
<keyword evidence="8" id="KW-1185">Reference proteome</keyword>
<comment type="similarity">
    <text evidence="2">Belongs to the autoinducer-2 exporter (AI-2E) (TC 2.A.86) family.</text>
</comment>
<dbReference type="AlphaFoldDB" id="A0AAE3M0V2"/>
<gene>
    <name evidence="7" type="ORF">OM075_00700</name>
</gene>
<feature type="transmembrane region" description="Helical" evidence="6">
    <location>
        <begin position="153"/>
        <end position="175"/>
    </location>
</feature>
<dbReference type="GO" id="GO:0016020">
    <property type="term" value="C:membrane"/>
    <property type="evidence" value="ECO:0007669"/>
    <property type="project" value="UniProtKB-SubCell"/>
</dbReference>
<protein>
    <submittedName>
        <fullName evidence="7">AI-2E family transporter</fullName>
    </submittedName>
</protein>
<dbReference type="InterPro" id="IPR002549">
    <property type="entry name" value="AI-2E-like"/>
</dbReference>
<feature type="transmembrane region" description="Helical" evidence="6">
    <location>
        <begin position="62"/>
        <end position="87"/>
    </location>
</feature>
<dbReference type="EMBL" id="JAPDPJ010000001">
    <property type="protein sequence ID" value="MCW3784958.1"/>
    <property type="molecule type" value="Genomic_DNA"/>
</dbReference>
<feature type="transmembrane region" description="Helical" evidence="6">
    <location>
        <begin position="211"/>
        <end position="235"/>
    </location>
</feature>
<evidence type="ECO:0000313" key="8">
    <source>
        <dbReference type="Proteomes" id="UP001209229"/>
    </source>
</evidence>
<evidence type="ECO:0000256" key="4">
    <source>
        <dbReference type="ARBA" id="ARBA00022989"/>
    </source>
</evidence>
<feature type="transmembrane region" description="Helical" evidence="6">
    <location>
        <begin position="281"/>
        <end position="300"/>
    </location>
</feature>
<dbReference type="Proteomes" id="UP001209229">
    <property type="component" value="Unassembled WGS sequence"/>
</dbReference>
<name>A0AAE3M0V2_9BACT</name>
<evidence type="ECO:0000256" key="1">
    <source>
        <dbReference type="ARBA" id="ARBA00004141"/>
    </source>
</evidence>
<evidence type="ECO:0000256" key="2">
    <source>
        <dbReference type="ARBA" id="ARBA00009773"/>
    </source>
</evidence>
<proteinExistence type="inferred from homology"/>
<evidence type="ECO:0000313" key="7">
    <source>
        <dbReference type="EMBL" id="MCW3784958.1"/>
    </source>
</evidence>
<dbReference type="Pfam" id="PF01594">
    <property type="entry name" value="AI-2E_transport"/>
    <property type="match status" value="1"/>
</dbReference>
<sequence>MKENLKYIIGFLSIIVGIYLLWYFRAIVFFIVLSAILSLVARPIFTFFRGKTQKKIKLSKSLSALATVLLIWSIIILIMSFTVPFIIEEIQFLSKVDFYSIIDKFDHVTKSFLLPFEESLIGDSGILMIKNQINEFFGSVFNFSKLQDVLSSFIDFLGSTFIALFSVSFITFFLLKEEDLLLESIKLVVPEIYYVGVDHMLWSINRLLRRYFTGIIIQISLISILIIVGLMIIGLEFRHALIIGLFSGFINIIPYLGPIIGASFGLIVSMVVYLQTDTPPPLMIFFGAIIVLYIIVQLLDNILFQPMIFSTSVKAHPLEIFLVIIMAGYIAGMPGMFLAIPIFTIIRVIAKEFFSKYNLVRKLTGKLD</sequence>
<feature type="transmembrane region" description="Helical" evidence="6">
    <location>
        <begin position="30"/>
        <end position="50"/>
    </location>
</feature>
<comment type="caution">
    <text evidence="7">The sequence shown here is derived from an EMBL/GenBank/DDBJ whole genome shotgun (WGS) entry which is preliminary data.</text>
</comment>
<feature type="transmembrane region" description="Helical" evidence="6">
    <location>
        <begin position="7"/>
        <end position="24"/>
    </location>
</feature>
<feature type="transmembrane region" description="Helical" evidence="6">
    <location>
        <begin position="320"/>
        <end position="346"/>
    </location>
</feature>
<evidence type="ECO:0000256" key="6">
    <source>
        <dbReference type="SAM" id="Phobius"/>
    </source>
</evidence>
<reference evidence="7" key="1">
    <citation type="submission" date="2022-10" db="EMBL/GenBank/DDBJ databases">
        <authorList>
            <person name="Yu W.X."/>
        </authorList>
    </citation>
    <scope>NUCLEOTIDE SEQUENCE</scope>
    <source>
        <strain evidence="7">AAT</strain>
    </source>
</reference>